<sequence>MVSTMTESFFQKQFAPWGFDRLRSCHWLQLRAANGLAIPYIGYLELDVELCGKVMPRCGILVVKDPPGAVSSVPGVLGMNVIRRCYQQLFGAFGPSLFDSLPVSKAPGPVIAALQQCHQSATSAQGSPTGSVRARGKRVVRIPGGVIKLVASTCPEKFSGQSVLFEPPESGLPAGLLASMPCLVQVVQGTVYVPVVNVGTTEVLLYPRTGLGVLSAVQVVSLPNRRD</sequence>
<keyword evidence="2" id="KW-1185">Reference proteome</keyword>
<evidence type="ECO:0000313" key="1">
    <source>
        <dbReference type="EMBL" id="KAI3368247.1"/>
    </source>
</evidence>
<organism evidence="1 2">
    <name type="scientific">Scortum barcoo</name>
    <name type="common">barcoo grunter</name>
    <dbReference type="NCBI Taxonomy" id="214431"/>
    <lineage>
        <taxon>Eukaryota</taxon>
        <taxon>Metazoa</taxon>
        <taxon>Chordata</taxon>
        <taxon>Craniata</taxon>
        <taxon>Vertebrata</taxon>
        <taxon>Euteleostomi</taxon>
        <taxon>Actinopterygii</taxon>
        <taxon>Neopterygii</taxon>
        <taxon>Teleostei</taxon>
        <taxon>Neoteleostei</taxon>
        <taxon>Acanthomorphata</taxon>
        <taxon>Eupercaria</taxon>
        <taxon>Centrarchiformes</taxon>
        <taxon>Terapontoidei</taxon>
        <taxon>Terapontidae</taxon>
        <taxon>Scortum</taxon>
    </lineage>
</organism>
<proteinExistence type="predicted"/>
<name>A0ACB8WJV5_9TELE</name>
<dbReference type="Proteomes" id="UP000831701">
    <property type="component" value="Chromosome 8"/>
</dbReference>
<evidence type="ECO:0000313" key="2">
    <source>
        <dbReference type="Proteomes" id="UP000831701"/>
    </source>
</evidence>
<protein>
    <submittedName>
        <fullName evidence="1">Uncharacterized protein</fullName>
    </submittedName>
</protein>
<accession>A0ACB8WJV5</accession>
<comment type="caution">
    <text evidence="1">The sequence shown here is derived from an EMBL/GenBank/DDBJ whole genome shotgun (WGS) entry which is preliminary data.</text>
</comment>
<dbReference type="EMBL" id="CM041538">
    <property type="protein sequence ID" value="KAI3368247.1"/>
    <property type="molecule type" value="Genomic_DNA"/>
</dbReference>
<reference evidence="1" key="1">
    <citation type="submission" date="2022-04" db="EMBL/GenBank/DDBJ databases">
        <title>Jade perch genome.</title>
        <authorList>
            <person name="Chao B."/>
        </authorList>
    </citation>
    <scope>NUCLEOTIDE SEQUENCE</scope>
    <source>
        <strain evidence="1">CB-2022</strain>
    </source>
</reference>
<gene>
    <name evidence="1" type="ORF">L3Q82_007967</name>
</gene>